<accession>A0A933MKK6</accession>
<dbReference type="InterPro" id="IPR036291">
    <property type="entry name" value="NAD(P)-bd_dom_sf"/>
</dbReference>
<feature type="binding site" evidence="11">
    <location>
        <position position="89"/>
    </location>
    <ligand>
        <name>NADP(+)</name>
        <dbReference type="ChEBI" id="CHEBI:58349"/>
    </ligand>
</feature>
<evidence type="ECO:0000313" key="14">
    <source>
        <dbReference type="EMBL" id="MBI4726815.1"/>
    </source>
</evidence>
<dbReference type="Proteomes" id="UP000736328">
    <property type="component" value="Unassembled WGS sequence"/>
</dbReference>
<keyword evidence="4 12" id="KW-0444">Lipid biosynthesis</keyword>
<dbReference type="InterPro" id="IPR020904">
    <property type="entry name" value="Sc_DH/Rdtase_CS"/>
</dbReference>
<comment type="subunit">
    <text evidence="12">Homotetramer.</text>
</comment>
<comment type="pathway">
    <text evidence="1 12">Lipid metabolism; fatty acid biosynthesis.</text>
</comment>
<organism evidence="14 15">
    <name type="scientific">candidate division TA06 bacterium</name>
    <dbReference type="NCBI Taxonomy" id="2250710"/>
    <lineage>
        <taxon>Bacteria</taxon>
        <taxon>Bacteria division TA06</taxon>
    </lineage>
</organism>
<dbReference type="GO" id="GO:0004316">
    <property type="term" value="F:3-oxoacyl-[acyl-carrier-protein] reductase (NADPH) activity"/>
    <property type="evidence" value="ECO:0007669"/>
    <property type="project" value="UniProtKB-UniRule"/>
</dbReference>
<dbReference type="GO" id="GO:0006633">
    <property type="term" value="P:fatty acid biosynthetic process"/>
    <property type="evidence" value="ECO:0007669"/>
    <property type="project" value="UniProtKB-KW"/>
</dbReference>
<dbReference type="PRINTS" id="PR00081">
    <property type="entry name" value="GDHRDH"/>
</dbReference>
<dbReference type="PROSITE" id="PS00061">
    <property type="entry name" value="ADH_SHORT"/>
    <property type="match status" value="1"/>
</dbReference>
<dbReference type="InterPro" id="IPR050259">
    <property type="entry name" value="SDR"/>
</dbReference>
<dbReference type="InterPro" id="IPR057326">
    <property type="entry name" value="KR_dom"/>
</dbReference>
<sequence>MQLSDKTAIVTGSAQGIGKAIALALAQAGANIVVSDVNLEEAEKTAKEIEALGRKAIALKCNVADAAEVTELVKKSQETFSTLDILVNNAGVTRDNLMMRMDEKDWDLVLDINLKGAFLLTKAVTRIMMKQRCGRIVNMSSVIGVMGNAGQSNYAASKGGLIAFTKSTAKEFASRNITCNAIAPGFIETAMTAKLSDEVKENYKKGIPLGRMGSVDDVANAVLFLVSEQSTYITGQVLHVDGGLVM</sequence>
<dbReference type="CDD" id="cd05333">
    <property type="entry name" value="BKR_SDR_c"/>
    <property type="match status" value="1"/>
</dbReference>
<dbReference type="Pfam" id="PF13561">
    <property type="entry name" value="adh_short_C2"/>
    <property type="match status" value="1"/>
</dbReference>
<gene>
    <name evidence="14" type="primary">fabG</name>
    <name evidence="14" type="ORF">HY768_06275</name>
</gene>
<evidence type="ECO:0000256" key="3">
    <source>
        <dbReference type="ARBA" id="ARBA00012948"/>
    </source>
</evidence>
<keyword evidence="9 12" id="KW-0275">Fatty acid biosynthesis</keyword>
<evidence type="ECO:0000256" key="5">
    <source>
        <dbReference type="ARBA" id="ARBA00022832"/>
    </source>
</evidence>
<dbReference type="GO" id="GO:0051287">
    <property type="term" value="F:NAD binding"/>
    <property type="evidence" value="ECO:0007669"/>
    <property type="project" value="UniProtKB-UniRule"/>
</dbReference>
<evidence type="ECO:0000256" key="4">
    <source>
        <dbReference type="ARBA" id="ARBA00022516"/>
    </source>
</evidence>
<dbReference type="NCBIfam" id="TIGR01830">
    <property type="entry name" value="3oxo_ACP_reduc"/>
    <property type="match status" value="1"/>
</dbReference>
<dbReference type="NCBIfam" id="NF009466">
    <property type="entry name" value="PRK12826.1-2"/>
    <property type="match status" value="1"/>
</dbReference>
<dbReference type="EMBL" id="JACQXR010000084">
    <property type="protein sequence ID" value="MBI4726815.1"/>
    <property type="molecule type" value="Genomic_DNA"/>
</dbReference>
<evidence type="ECO:0000256" key="11">
    <source>
        <dbReference type="PIRSR" id="PIRSR611284-2"/>
    </source>
</evidence>
<feature type="binding site" evidence="11">
    <location>
        <position position="187"/>
    </location>
    <ligand>
        <name>NADP(+)</name>
        <dbReference type="ChEBI" id="CHEBI:58349"/>
    </ligand>
</feature>
<name>A0A933MKK6_UNCT6</name>
<reference evidence="14" key="1">
    <citation type="submission" date="2020-07" db="EMBL/GenBank/DDBJ databases">
        <title>Huge and variable diversity of episymbiotic CPR bacteria and DPANN archaea in groundwater ecosystems.</title>
        <authorList>
            <person name="He C.Y."/>
            <person name="Keren R."/>
            <person name="Whittaker M."/>
            <person name="Farag I.F."/>
            <person name="Doudna J."/>
            <person name="Cate J.H.D."/>
            <person name="Banfield J.F."/>
        </authorList>
    </citation>
    <scope>NUCLEOTIDE SEQUENCE</scope>
    <source>
        <strain evidence="14">NC_groundwater_1520_Pr4_B-0.1um_53_5</strain>
    </source>
</reference>
<feature type="binding site" evidence="11">
    <location>
        <begin position="154"/>
        <end position="158"/>
    </location>
    <ligand>
        <name>NADP(+)</name>
        <dbReference type="ChEBI" id="CHEBI:58349"/>
    </ligand>
</feature>
<feature type="binding site" evidence="11">
    <location>
        <begin position="62"/>
        <end position="63"/>
    </location>
    <ligand>
        <name>NADP(+)</name>
        <dbReference type="ChEBI" id="CHEBI:58349"/>
    </ligand>
</feature>
<proteinExistence type="inferred from homology"/>
<dbReference type="SMART" id="SM00822">
    <property type="entry name" value="PKS_KR"/>
    <property type="match status" value="1"/>
</dbReference>
<evidence type="ECO:0000256" key="8">
    <source>
        <dbReference type="ARBA" id="ARBA00023098"/>
    </source>
</evidence>
<comment type="function">
    <text evidence="12">Catalyzes the NADPH-dependent reduction of beta-ketoacyl-ACP substrates to beta-hydroxyacyl-ACP products, the first reductive step in the elongation cycle of fatty acid biosynthesis.</text>
</comment>
<dbReference type="EC" id="1.1.1.100" evidence="3 12"/>
<feature type="active site" description="Proton acceptor" evidence="10">
    <location>
        <position position="154"/>
    </location>
</feature>
<dbReference type="PANTHER" id="PTHR42879:SF2">
    <property type="entry name" value="3-OXOACYL-[ACYL-CARRIER-PROTEIN] REDUCTASE FABG"/>
    <property type="match status" value="1"/>
</dbReference>
<keyword evidence="5 12" id="KW-0276">Fatty acid metabolism</keyword>
<feature type="domain" description="Ketoreductase" evidence="13">
    <location>
        <begin position="6"/>
        <end position="190"/>
    </location>
</feature>
<dbReference type="NCBIfam" id="NF005559">
    <property type="entry name" value="PRK07231.1"/>
    <property type="match status" value="1"/>
</dbReference>
<dbReference type="Gene3D" id="3.40.50.720">
    <property type="entry name" value="NAD(P)-binding Rossmann-like Domain"/>
    <property type="match status" value="1"/>
</dbReference>
<comment type="catalytic activity">
    <reaction evidence="12">
        <text>a (3R)-hydroxyacyl-[ACP] + NADP(+) = a 3-oxoacyl-[ACP] + NADPH + H(+)</text>
        <dbReference type="Rhea" id="RHEA:17397"/>
        <dbReference type="Rhea" id="RHEA-COMP:9916"/>
        <dbReference type="Rhea" id="RHEA-COMP:9945"/>
        <dbReference type="ChEBI" id="CHEBI:15378"/>
        <dbReference type="ChEBI" id="CHEBI:57783"/>
        <dbReference type="ChEBI" id="CHEBI:58349"/>
        <dbReference type="ChEBI" id="CHEBI:78776"/>
        <dbReference type="ChEBI" id="CHEBI:78827"/>
        <dbReference type="EC" id="1.1.1.100"/>
    </reaction>
</comment>
<dbReference type="AlphaFoldDB" id="A0A933MKK6"/>
<evidence type="ECO:0000256" key="12">
    <source>
        <dbReference type="RuleBase" id="RU366074"/>
    </source>
</evidence>
<evidence type="ECO:0000259" key="13">
    <source>
        <dbReference type="SMART" id="SM00822"/>
    </source>
</evidence>
<evidence type="ECO:0000256" key="6">
    <source>
        <dbReference type="ARBA" id="ARBA00022857"/>
    </source>
</evidence>
<evidence type="ECO:0000256" key="2">
    <source>
        <dbReference type="ARBA" id="ARBA00006484"/>
    </source>
</evidence>
<keyword evidence="7 12" id="KW-0560">Oxidoreductase</keyword>
<evidence type="ECO:0000256" key="7">
    <source>
        <dbReference type="ARBA" id="ARBA00023002"/>
    </source>
</evidence>
<protein>
    <recommendedName>
        <fullName evidence="3 12">3-oxoacyl-[acyl-carrier-protein] reductase</fullName>
        <ecNumber evidence="3 12">1.1.1.100</ecNumber>
    </recommendedName>
</protein>
<evidence type="ECO:0000313" key="15">
    <source>
        <dbReference type="Proteomes" id="UP000736328"/>
    </source>
</evidence>
<keyword evidence="8 12" id="KW-0443">Lipid metabolism</keyword>
<dbReference type="PRINTS" id="PR00080">
    <property type="entry name" value="SDRFAMILY"/>
</dbReference>
<dbReference type="PANTHER" id="PTHR42879">
    <property type="entry name" value="3-OXOACYL-(ACYL-CARRIER-PROTEIN) REDUCTASE"/>
    <property type="match status" value="1"/>
</dbReference>
<evidence type="ECO:0000256" key="9">
    <source>
        <dbReference type="ARBA" id="ARBA00023160"/>
    </source>
</evidence>
<evidence type="ECO:0000256" key="10">
    <source>
        <dbReference type="PIRSR" id="PIRSR611284-1"/>
    </source>
</evidence>
<evidence type="ECO:0000256" key="1">
    <source>
        <dbReference type="ARBA" id="ARBA00005194"/>
    </source>
</evidence>
<dbReference type="InterPro" id="IPR011284">
    <property type="entry name" value="3oxo_ACP_reduc"/>
</dbReference>
<comment type="similarity">
    <text evidence="2 12">Belongs to the short-chain dehydrogenases/reductases (SDR) family.</text>
</comment>
<comment type="caution">
    <text evidence="14">The sequence shown here is derived from an EMBL/GenBank/DDBJ whole genome shotgun (WGS) entry which is preliminary data.</text>
</comment>
<dbReference type="SUPFAM" id="SSF51735">
    <property type="entry name" value="NAD(P)-binding Rossmann-fold domains"/>
    <property type="match status" value="1"/>
</dbReference>
<dbReference type="InterPro" id="IPR002347">
    <property type="entry name" value="SDR_fam"/>
</dbReference>
<keyword evidence="6 11" id="KW-0521">NADP</keyword>
<dbReference type="FunFam" id="3.40.50.720:FF:000037">
    <property type="entry name" value="3-oxoacyl-[acyl-carrier-protein] reductase FabG"/>
    <property type="match status" value="1"/>
</dbReference>
<dbReference type="NCBIfam" id="NF004198">
    <property type="entry name" value="PRK05653.1-3"/>
    <property type="match status" value="1"/>
</dbReference>